<organism evidence="1 2">
    <name type="scientific">Enteractinococcus helveticum</name>
    <dbReference type="NCBI Taxonomy" id="1837282"/>
    <lineage>
        <taxon>Bacteria</taxon>
        <taxon>Bacillati</taxon>
        <taxon>Actinomycetota</taxon>
        <taxon>Actinomycetes</taxon>
        <taxon>Micrococcales</taxon>
        <taxon>Micrococcaceae</taxon>
    </lineage>
</organism>
<sequence length="221" mass="24690">MNRLERLYSDISRLGRETEMLDAVVIMLTADHLQRPAANDQTQYEVLVKLINKGYGLADAINEKTGHAPNYDRPEITDPSHVIHAYRQAHQQVVAAAALLPSLPEDEHIQHGAIRLRPGEVVPQRIAETVIAHEDLLSAWTIEEADPDSALDAVEAMLRRLIQIDKAPAVTIETEEGDRWDLAGGGPRIFGDRENIAMWLSRGEQGDLEFEKPIMAPPVWT</sequence>
<dbReference type="STRING" id="1837282.A6F49_09850"/>
<evidence type="ECO:0000313" key="2">
    <source>
        <dbReference type="Proteomes" id="UP000078292"/>
    </source>
</evidence>
<proteinExistence type="predicted"/>
<dbReference type="EMBL" id="LXEY01000017">
    <property type="protein sequence ID" value="OAV61259.1"/>
    <property type="molecule type" value="Genomic_DNA"/>
</dbReference>
<dbReference type="RefSeq" id="WP_043057705.1">
    <property type="nucleotide sequence ID" value="NZ_LXEY01000017.1"/>
</dbReference>
<name>A0A1B7M016_9MICC</name>
<comment type="caution">
    <text evidence="1">The sequence shown here is derived from an EMBL/GenBank/DDBJ whole genome shotgun (WGS) entry which is preliminary data.</text>
</comment>
<dbReference type="Proteomes" id="UP000078292">
    <property type="component" value="Unassembled WGS sequence"/>
</dbReference>
<accession>A0A1B7M016</accession>
<evidence type="ECO:0008006" key="3">
    <source>
        <dbReference type="Google" id="ProtNLM"/>
    </source>
</evidence>
<dbReference type="AlphaFoldDB" id="A0A1B7M016"/>
<reference evidence="1 2" key="1">
    <citation type="submission" date="2016-04" db="EMBL/GenBank/DDBJ databases">
        <title>First whole genome shotgun sequence of the bacterium Enteractinococcus sp. strain UASWS1574.</title>
        <authorList>
            <person name="Crovadore J."/>
            <person name="Chablais R."/>
            <person name="Lefort F."/>
        </authorList>
    </citation>
    <scope>NUCLEOTIDE SEQUENCE [LARGE SCALE GENOMIC DNA]</scope>
    <source>
        <strain evidence="1 2">UASWS1574</strain>
    </source>
</reference>
<keyword evidence="2" id="KW-1185">Reference proteome</keyword>
<gene>
    <name evidence="1" type="ORF">A6F49_09850</name>
</gene>
<protein>
    <recommendedName>
        <fullName evidence="3">Mycothiol-dependent maleylpyruvate isomerase metal-binding domain-containing protein</fullName>
    </recommendedName>
</protein>
<evidence type="ECO:0000313" key="1">
    <source>
        <dbReference type="EMBL" id="OAV61259.1"/>
    </source>
</evidence>
<dbReference type="OrthoDB" id="5118203at2"/>